<feature type="coiled-coil region" evidence="1">
    <location>
        <begin position="145"/>
        <end position="207"/>
    </location>
</feature>
<evidence type="ECO:0000256" key="1">
    <source>
        <dbReference type="SAM" id="Coils"/>
    </source>
</evidence>
<dbReference type="PaxDb" id="3055-EDP09949"/>
<accession>A0A2K3E7T5</accession>
<dbReference type="InParanoid" id="A0A2K3E7T5"/>
<organism evidence="3 4">
    <name type="scientific">Chlamydomonas reinhardtii</name>
    <name type="common">Chlamydomonas smithii</name>
    <dbReference type="NCBI Taxonomy" id="3055"/>
    <lineage>
        <taxon>Eukaryota</taxon>
        <taxon>Viridiplantae</taxon>
        <taxon>Chlorophyta</taxon>
        <taxon>core chlorophytes</taxon>
        <taxon>Chlorophyceae</taxon>
        <taxon>CS clade</taxon>
        <taxon>Chlamydomonadales</taxon>
        <taxon>Chlamydomonadaceae</taxon>
        <taxon>Chlamydomonas</taxon>
    </lineage>
</organism>
<dbReference type="KEGG" id="cre:CHLRE_01g047300v5"/>
<dbReference type="OrthoDB" id="532343at2759"/>
<dbReference type="Gramene" id="PNW88846">
    <property type="protein sequence ID" value="PNW88846"/>
    <property type="gene ID" value="CHLRE_01g047300v5"/>
</dbReference>
<keyword evidence="1" id="KW-0175">Coiled coil</keyword>
<dbReference type="RefSeq" id="XP_001690211.2">
    <property type="nucleotide sequence ID" value="XM_001690159.2"/>
</dbReference>
<name>A0A2K3E7T5_CHLRE</name>
<evidence type="ECO:0000256" key="2">
    <source>
        <dbReference type="SAM" id="MobiDB-lite"/>
    </source>
</evidence>
<feature type="compositionally biased region" description="Low complexity" evidence="2">
    <location>
        <begin position="58"/>
        <end position="97"/>
    </location>
</feature>
<keyword evidence="4" id="KW-1185">Reference proteome</keyword>
<dbReference type="Proteomes" id="UP000006906">
    <property type="component" value="Chromosome 1"/>
</dbReference>
<reference evidence="3 4" key="1">
    <citation type="journal article" date="2007" name="Science">
        <title>The Chlamydomonas genome reveals the evolution of key animal and plant functions.</title>
        <authorList>
            <person name="Merchant S.S."/>
            <person name="Prochnik S.E."/>
            <person name="Vallon O."/>
            <person name="Harris E.H."/>
            <person name="Karpowicz S.J."/>
            <person name="Witman G.B."/>
            <person name="Terry A."/>
            <person name="Salamov A."/>
            <person name="Fritz-Laylin L.K."/>
            <person name="Marechal-Drouard L."/>
            <person name="Marshall W.F."/>
            <person name="Qu L.H."/>
            <person name="Nelson D.R."/>
            <person name="Sanderfoot A.A."/>
            <person name="Spalding M.H."/>
            <person name="Kapitonov V.V."/>
            <person name="Ren Q."/>
            <person name="Ferris P."/>
            <person name="Lindquist E."/>
            <person name="Shapiro H."/>
            <person name="Lucas S.M."/>
            <person name="Grimwood J."/>
            <person name="Schmutz J."/>
            <person name="Cardol P."/>
            <person name="Cerutti H."/>
            <person name="Chanfreau G."/>
            <person name="Chen C.L."/>
            <person name="Cognat V."/>
            <person name="Croft M.T."/>
            <person name="Dent R."/>
            <person name="Dutcher S."/>
            <person name="Fernandez E."/>
            <person name="Fukuzawa H."/>
            <person name="Gonzalez-Ballester D."/>
            <person name="Gonzalez-Halphen D."/>
            <person name="Hallmann A."/>
            <person name="Hanikenne M."/>
            <person name="Hippler M."/>
            <person name="Inwood W."/>
            <person name="Jabbari K."/>
            <person name="Kalanon M."/>
            <person name="Kuras R."/>
            <person name="Lefebvre P.A."/>
            <person name="Lemaire S.D."/>
            <person name="Lobanov A.V."/>
            <person name="Lohr M."/>
            <person name="Manuell A."/>
            <person name="Meier I."/>
            <person name="Mets L."/>
            <person name="Mittag M."/>
            <person name="Mittelmeier T."/>
            <person name="Moroney J.V."/>
            <person name="Moseley J."/>
            <person name="Napoli C."/>
            <person name="Nedelcu A.M."/>
            <person name="Niyogi K."/>
            <person name="Novoselov S.V."/>
            <person name="Paulsen I.T."/>
            <person name="Pazour G."/>
            <person name="Purton S."/>
            <person name="Ral J.P."/>
            <person name="Riano-Pachon D.M."/>
            <person name="Riekhof W."/>
            <person name="Rymarquis L."/>
            <person name="Schroda M."/>
            <person name="Stern D."/>
            <person name="Umen J."/>
            <person name="Willows R."/>
            <person name="Wilson N."/>
            <person name="Zimmer S.L."/>
            <person name="Allmer J."/>
            <person name="Balk J."/>
            <person name="Bisova K."/>
            <person name="Chen C.J."/>
            <person name="Elias M."/>
            <person name="Gendler K."/>
            <person name="Hauser C."/>
            <person name="Lamb M.R."/>
            <person name="Ledford H."/>
            <person name="Long J.C."/>
            <person name="Minagawa J."/>
            <person name="Page M.D."/>
            <person name="Pan J."/>
            <person name="Pootakham W."/>
            <person name="Roje S."/>
            <person name="Rose A."/>
            <person name="Stahlberg E."/>
            <person name="Terauchi A.M."/>
            <person name="Yang P."/>
            <person name="Ball S."/>
            <person name="Bowler C."/>
            <person name="Dieckmann C.L."/>
            <person name="Gladyshev V.N."/>
            <person name="Green P."/>
            <person name="Jorgensen R."/>
            <person name="Mayfield S."/>
            <person name="Mueller-Roeber B."/>
            <person name="Rajamani S."/>
            <person name="Sayre R.T."/>
            <person name="Brokstein P."/>
            <person name="Dubchak I."/>
            <person name="Goodstein D."/>
            <person name="Hornick L."/>
            <person name="Huang Y.W."/>
            <person name="Jhaveri J."/>
            <person name="Luo Y."/>
            <person name="Martinez D."/>
            <person name="Ngau W.C."/>
            <person name="Otillar B."/>
            <person name="Poliakov A."/>
            <person name="Porter A."/>
            <person name="Szajkowski L."/>
            <person name="Werner G."/>
            <person name="Zhou K."/>
            <person name="Grigoriev I.V."/>
            <person name="Rokhsar D.S."/>
            <person name="Grossman A.R."/>
        </authorList>
    </citation>
    <scope>NUCLEOTIDE SEQUENCE [LARGE SCALE GENOMIC DNA]</scope>
    <source>
        <strain evidence="4">CC-503</strain>
    </source>
</reference>
<protein>
    <submittedName>
        <fullName evidence="3">Uncharacterized protein</fullName>
    </submittedName>
</protein>
<evidence type="ECO:0000313" key="3">
    <source>
        <dbReference type="EMBL" id="PNW88846.1"/>
    </source>
</evidence>
<dbReference type="ExpressionAtlas" id="A0A2K3E7T5">
    <property type="expression patterns" value="baseline and differential"/>
</dbReference>
<evidence type="ECO:0000313" key="4">
    <source>
        <dbReference type="Proteomes" id="UP000006906"/>
    </source>
</evidence>
<dbReference type="EMBL" id="CM008962">
    <property type="protein sequence ID" value="PNW88846.1"/>
    <property type="molecule type" value="Genomic_DNA"/>
</dbReference>
<dbReference type="Gene3D" id="1.10.287.1490">
    <property type="match status" value="1"/>
</dbReference>
<proteinExistence type="predicted"/>
<dbReference type="GeneID" id="5715681"/>
<feature type="region of interest" description="Disordered" evidence="2">
    <location>
        <begin position="17"/>
        <end position="106"/>
    </location>
</feature>
<gene>
    <name evidence="3" type="ORF">CHLRE_01g047300v5</name>
</gene>
<dbReference type="AlphaFoldDB" id="A0A2K3E7T5"/>
<sequence>MRLLKLSHSLRYQLSHPVKRAPAPPPLTVPLEPAGSPQFAQPAPPLYPPGTAASPHSPQGWPAAPQAPQGAAAASAVAGAGPQAAAPAAPLGQWPQGSLPPLKGAGTKSGPYKGFASKAWLEAEVRGDVEALRQHVDAYVTQRERRAFELERSAMRAEIEHLRKRVGDAEDKAVRLELMLPNSNGEFRALRAELEALEKEADQFSGMHERQAKATQTAVAAIKQALVDMDGIEQEFVRIQQIINTMPGPGGTAAGGGGGPQFAVGAGGVGGGAGGAAARPGSAVGSGAGVVGSPPVVAPRRCCGCLPFGRKT</sequence>